<reference evidence="2" key="1">
    <citation type="submission" date="2023-07" db="EMBL/GenBank/DDBJ databases">
        <title>draft genome sequence of fig (Ficus carica).</title>
        <authorList>
            <person name="Takahashi T."/>
            <person name="Nishimura K."/>
        </authorList>
    </citation>
    <scope>NUCLEOTIDE SEQUENCE</scope>
</reference>
<comment type="caution">
    <text evidence="2">The sequence shown here is derived from an EMBL/GenBank/DDBJ whole genome shotgun (WGS) entry which is preliminary data.</text>
</comment>
<dbReference type="Proteomes" id="UP001187192">
    <property type="component" value="Unassembled WGS sequence"/>
</dbReference>
<accession>A0AA88DXG6</accession>
<protein>
    <submittedName>
        <fullName evidence="2">Uncharacterized protein</fullName>
    </submittedName>
</protein>
<sequence length="187" mass="20383">MVATRHCESRDEDFVPTYDLRRENGEGLSVILDSRRNIADVLPQDRGDGWKEAQMGEFFNEDGEDGSIFLNSPLIKKKPPSFPPHFHSRASFTLVSPNSHSKPISSAVTPPSIFSPTSPPFSLNLSLSPLPLSSAGRDSTTNSLSGLSLSLSPLLAAATPPSNLYLETHPPPATPLRSRPHPRLCTW</sequence>
<evidence type="ECO:0000313" key="3">
    <source>
        <dbReference type="Proteomes" id="UP001187192"/>
    </source>
</evidence>
<name>A0AA88DXG6_FICCA</name>
<feature type="compositionally biased region" description="Basic residues" evidence="1">
    <location>
        <begin position="178"/>
        <end position="187"/>
    </location>
</feature>
<evidence type="ECO:0000256" key="1">
    <source>
        <dbReference type="SAM" id="MobiDB-lite"/>
    </source>
</evidence>
<dbReference type="AlphaFoldDB" id="A0AA88DXG6"/>
<gene>
    <name evidence="2" type="ORF">TIFTF001_031579</name>
</gene>
<proteinExistence type="predicted"/>
<organism evidence="2 3">
    <name type="scientific">Ficus carica</name>
    <name type="common">Common fig</name>
    <dbReference type="NCBI Taxonomy" id="3494"/>
    <lineage>
        <taxon>Eukaryota</taxon>
        <taxon>Viridiplantae</taxon>
        <taxon>Streptophyta</taxon>
        <taxon>Embryophyta</taxon>
        <taxon>Tracheophyta</taxon>
        <taxon>Spermatophyta</taxon>
        <taxon>Magnoliopsida</taxon>
        <taxon>eudicotyledons</taxon>
        <taxon>Gunneridae</taxon>
        <taxon>Pentapetalae</taxon>
        <taxon>rosids</taxon>
        <taxon>fabids</taxon>
        <taxon>Rosales</taxon>
        <taxon>Moraceae</taxon>
        <taxon>Ficeae</taxon>
        <taxon>Ficus</taxon>
    </lineage>
</organism>
<keyword evidence="3" id="KW-1185">Reference proteome</keyword>
<dbReference type="EMBL" id="BTGU01000130">
    <property type="protein sequence ID" value="GMN62506.1"/>
    <property type="molecule type" value="Genomic_DNA"/>
</dbReference>
<feature type="region of interest" description="Disordered" evidence="1">
    <location>
        <begin position="168"/>
        <end position="187"/>
    </location>
</feature>
<evidence type="ECO:0000313" key="2">
    <source>
        <dbReference type="EMBL" id="GMN62506.1"/>
    </source>
</evidence>